<gene>
    <name evidence="2" type="ORF">CPLU01_05668</name>
</gene>
<accession>A0A8H6KKR0</accession>
<evidence type="ECO:0000256" key="1">
    <source>
        <dbReference type="SAM" id="SignalP"/>
    </source>
</evidence>
<dbReference type="EMBL" id="WIGO01000060">
    <property type="protein sequence ID" value="KAF6833317.1"/>
    <property type="molecule type" value="Genomic_DNA"/>
</dbReference>
<reference evidence="2" key="1">
    <citation type="journal article" date="2020" name="Phytopathology">
        <title>Genome Sequence Resources of Colletotrichum truncatum, C. plurivorum, C. musicola, and C. sojae: Four Species Pathogenic to Soybean (Glycine max).</title>
        <authorList>
            <person name="Rogerio F."/>
            <person name="Boufleur T.R."/>
            <person name="Ciampi-Guillardi M."/>
            <person name="Sukno S.A."/>
            <person name="Thon M.R."/>
            <person name="Massola Junior N.S."/>
            <person name="Baroncelli R."/>
        </authorList>
    </citation>
    <scope>NUCLEOTIDE SEQUENCE</scope>
    <source>
        <strain evidence="2">LFN00145</strain>
    </source>
</reference>
<comment type="caution">
    <text evidence="2">The sequence shown here is derived from an EMBL/GenBank/DDBJ whole genome shotgun (WGS) entry which is preliminary data.</text>
</comment>
<sequence>MLARSVLLAAIVGLVSAAEKLEGFPASVSCKLGTGGTADISKAEMQKAIVGPKGTLVDNSASNVASGACVSLKGIPLFAADVTGKGSVQFAFDKAKDTYHFCSATGAIENGFPSVCASK</sequence>
<evidence type="ECO:0000313" key="3">
    <source>
        <dbReference type="Proteomes" id="UP000654918"/>
    </source>
</evidence>
<dbReference type="Proteomes" id="UP000654918">
    <property type="component" value="Unassembled WGS sequence"/>
</dbReference>
<feature type="chain" id="PRO_5034559362" evidence="1">
    <location>
        <begin position="18"/>
        <end position="119"/>
    </location>
</feature>
<name>A0A8H6KKR0_9PEZI</name>
<feature type="signal peptide" evidence="1">
    <location>
        <begin position="1"/>
        <end position="17"/>
    </location>
</feature>
<keyword evidence="1" id="KW-0732">Signal</keyword>
<organism evidence="2 3">
    <name type="scientific">Colletotrichum plurivorum</name>
    <dbReference type="NCBI Taxonomy" id="2175906"/>
    <lineage>
        <taxon>Eukaryota</taxon>
        <taxon>Fungi</taxon>
        <taxon>Dikarya</taxon>
        <taxon>Ascomycota</taxon>
        <taxon>Pezizomycotina</taxon>
        <taxon>Sordariomycetes</taxon>
        <taxon>Hypocreomycetidae</taxon>
        <taxon>Glomerellales</taxon>
        <taxon>Glomerellaceae</taxon>
        <taxon>Colletotrichum</taxon>
        <taxon>Colletotrichum orchidearum species complex</taxon>
    </lineage>
</organism>
<protein>
    <submittedName>
        <fullName evidence="2">Uncharacterized protein</fullName>
    </submittedName>
</protein>
<proteinExistence type="predicted"/>
<dbReference type="AlphaFoldDB" id="A0A8H6KKR0"/>
<evidence type="ECO:0000313" key="2">
    <source>
        <dbReference type="EMBL" id="KAF6833317.1"/>
    </source>
</evidence>
<keyword evidence="3" id="KW-1185">Reference proteome</keyword>